<evidence type="ECO:0000256" key="1">
    <source>
        <dbReference type="ARBA" id="ARBA00005224"/>
    </source>
</evidence>
<evidence type="ECO:0000256" key="11">
    <source>
        <dbReference type="RuleBase" id="RU000541"/>
    </source>
</evidence>
<dbReference type="PROSITE" id="PS00376">
    <property type="entry name" value="ADOMET_SYNTHASE_1"/>
    <property type="match status" value="1"/>
</dbReference>
<dbReference type="InterPro" id="IPR022630">
    <property type="entry name" value="S-AdoMet_synt_C"/>
</dbReference>
<keyword evidence="10 11" id="KW-0630">Potassium</keyword>
<dbReference type="OrthoDB" id="5852090at2759"/>
<dbReference type="GO" id="GO:0005524">
    <property type="term" value="F:ATP binding"/>
    <property type="evidence" value="ECO:0007669"/>
    <property type="project" value="UniProtKB-KW"/>
</dbReference>
<dbReference type="Proteomes" id="UP000692954">
    <property type="component" value="Unassembled WGS sequence"/>
</dbReference>
<name>A0A8S1R069_9CILI</name>
<evidence type="ECO:0000256" key="9">
    <source>
        <dbReference type="ARBA" id="ARBA00022842"/>
    </source>
</evidence>
<comment type="caution">
    <text evidence="16">The sequence shown here is derived from an EMBL/GenBank/DDBJ whole genome shotgun (WGS) entry which is preliminary data.</text>
</comment>
<evidence type="ECO:0000256" key="7">
    <source>
        <dbReference type="ARBA" id="ARBA00022741"/>
    </source>
</evidence>
<proteinExistence type="inferred from homology"/>
<evidence type="ECO:0000313" key="17">
    <source>
        <dbReference type="Proteomes" id="UP000692954"/>
    </source>
</evidence>
<evidence type="ECO:0000256" key="12">
    <source>
        <dbReference type="RuleBase" id="RU004462"/>
    </source>
</evidence>
<accession>A0A8S1R069</accession>
<keyword evidence="3" id="KW-0963">Cytoplasm</keyword>
<dbReference type="EMBL" id="CAJJDN010000128">
    <property type="protein sequence ID" value="CAD8120895.1"/>
    <property type="molecule type" value="Genomic_DNA"/>
</dbReference>
<dbReference type="InterPro" id="IPR022631">
    <property type="entry name" value="ADOMET_SYNTHASE_CS"/>
</dbReference>
<evidence type="ECO:0000256" key="10">
    <source>
        <dbReference type="ARBA" id="ARBA00022958"/>
    </source>
</evidence>
<evidence type="ECO:0000256" key="8">
    <source>
        <dbReference type="ARBA" id="ARBA00022840"/>
    </source>
</evidence>
<keyword evidence="17" id="KW-1185">Reference proteome</keyword>
<dbReference type="Pfam" id="PF00438">
    <property type="entry name" value="S-AdoMet_synt_N"/>
    <property type="match status" value="1"/>
</dbReference>
<dbReference type="FunFam" id="3.30.300.10:FF:000004">
    <property type="entry name" value="S-adenosylmethionine synthase"/>
    <property type="match status" value="1"/>
</dbReference>
<protein>
    <recommendedName>
        <fullName evidence="11">S-adenosylmethionine synthase</fullName>
        <ecNumber evidence="11">2.5.1.6</ecNumber>
    </recommendedName>
</protein>
<organism evidence="16 17">
    <name type="scientific">Paramecium sonneborni</name>
    <dbReference type="NCBI Taxonomy" id="65129"/>
    <lineage>
        <taxon>Eukaryota</taxon>
        <taxon>Sar</taxon>
        <taxon>Alveolata</taxon>
        <taxon>Ciliophora</taxon>
        <taxon>Intramacronucleata</taxon>
        <taxon>Oligohymenophorea</taxon>
        <taxon>Peniculida</taxon>
        <taxon>Parameciidae</taxon>
        <taxon>Paramecium</taxon>
    </lineage>
</organism>
<feature type="domain" description="S-adenosylmethionine synthetase N-terminal" evidence="13">
    <location>
        <begin position="122"/>
        <end position="218"/>
    </location>
</feature>
<dbReference type="FunFam" id="3.30.300.10:FF:000011">
    <property type="entry name" value="S-adenosylmethionine synthase"/>
    <property type="match status" value="1"/>
</dbReference>
<comment type="cofactor">
    <cofactor evidence="11">
        <name>K(+)</name>
        <dbReference type="ChEBI" id="CHEBI:29103"/>
    </cofactor>
    <text evidence="11">Binds 1 potassium ion per subunit. The potassium ion interacts primarily with the substrate.</text>
</comment>
<evidence type="ECO:0000256" key="2">
    <source>
        <dbReference type="ARBA" id="ARBA00009685"/>
    </source>
</evidence>
<dbReference type="PROSITE" id="PS00377">
    <property type="entry name" value="ADOMET_SYNTHASE_2"/>
    <property type="match status" value="1"/>
</dbReference>
<comment type="function">
    <text evidence="11">Catalyzes the formation of S-adenosylmethionine from methionine and ATP.</text>
</comment>
<keyword evidence="4 11" id="KW-0554">One-carbon metabolism</keyword>
<dbReference type="GO" id="GO:0046872">
    <property type="term" value="F:metal ion binding"/>
    <property type="evidence" value="ECO:0007669"/>
    <property type="project" value="UniProtKB-KW"/>
</dbReference>
<evidence type="ECO:0000256" key="3">
    <source>
        <dbReference type="ARBA" id="ARBA00022490"/>
    </source>
</evidence>
<evidence type="ECO:0000259" key="14">
    <source>
        <dbReference type="Pfam" id="PF02772"/>
    </source>
</evidence>
<evidence type="ECO:0000259" key="15">
    <source>
        <dbReference type="Pfam" id="PF02773"/>
    </source>
</evidence>
<dbReference type="Pfam" id="PF02773">
    <property type="entry name" value="S-AdoMet_synt_C"/>
    <property type="match status" value="1"/>
</dbReference>
<dbReference type="GO" id="GO:0006730">
    <property type="term" value="P:one-carbon metabolic process"/>
    <property type="evidence" value="ECO:0007669"/>
    <property type="project" value="UniProtKB-KW"/>
</dbReference>
<evidence type="ECO:0000256" key="6">
    <source>
        <dbReference type="ARBA" id="ARBA00022723"/>
    </source>
</evidence>
<evidence type="ECO:0000256" key="5">
    <source>
        <dbReference type="ARBA" id="ARBA00022679"/>
    </source>
</evidence>
<feature type="domain" description="S-adenosylmethionine synthetase C-terminal" evidence="15">
    <location>
        <begin position="356"/>
        <end position="496"/>
    </location>
</feature>
<reference evidence="16" key="1">
    <citation type="submission" date="2021-01" db="EMBL/GenBank/DDBJ databases">
        <authorList>
            <consortium name="Genoscope - CEA"/>
            <person name="William W."/>
        </authorList>
    </citation>
    <scope>NUCLEOTIDE SEQUENCE</scope>
</reference>
<keyword evidence="9 11" id="KW-0460">Magnesium</keyword>
<dbReference type="FunFam" id="3.30.300.10:FF:000003">
    <property type="entry name" value="S-adenosylmethionine synthase"/>
    <property type="match status" value="1"/>
</dbReference>
<feature type="domain" description="S-adenosylmethionine synthetase central" evidence="14">
    <location>
        <begin position="234"/>
        <end position="354"/>
    </location>
</feature>
<comment type="pathway">
    <text evidence="1 11">Amino-acid biosynthesis; S-adenosyl-L-methionine biosynthesis; S-adenosyl-L-methionine from L-methionine: step 1/1.</text>
</comment>
<comment type="similarity">
    <text evidence="2 12">Belongs to the AdoMet synthase family.</text>
</comment>
<dbReference type="EC" id="2.5.1.6" evidence="11"/>
<keyword evidence="8 11" id="KW-0067">ATP-binding</keyword>
<keyword evidence="6 11" id="KW-0479">Metal-binding</keyword>
<dbReference type="GO" id="GO:0004478">
    <property type="term" value="F:methionine adenosyltransferase activity"/>
    <property type="evidence" value="ECO:0007669"/>
    <property type="project" value="UniProtKB-EC"/>
</dbReference>
<sequence>MYVDWYKGLNNNKVYKSRNDREYIKIQAEVEEYIFKKIFIEREGGCDNRNRNELGLIKNDFSLKYKKMMTYFGVKKVVVKLIQIQINLQFYQQEKMMVNEELQNVNDGSNYKAKFVLPKGHFLFTSESVSSGHPDKLCDLISDSVLDACLQQDPNSKVACETACKNSLVMVFGEISTQAQVSYETIVRDAIKKVGYDSIEKGLDYKNALVVVSLDQQSNQINSAVVKCKDDDNIGAGDQGLMIGYATDETPELMPLSHNLCNRLIGRLQECRNNGICQWMRPDAKVQVTVEYKVEDQSLSPVRIHNVVISQQHDEKITHSEIEAELHQHVLKYVLPKEYVDENTIYYLNPSKAFTVGGPQGDAGLTGRKIIVDTYGGWGGHGGGCFSGKDPTKVDRSAAYAARWVAKSLVASKLCKRVMIQLAYGIGISEPLSICVNSYGTHIQGIDDNDLSQIVQNHFDLRPGVIIKSLQLNRPIYAKTSSGGHFGRNEPEFTWEIPKIINLQAWQAKRTQQSN</sequence>
<comment type="catalytic activity">
    <reaction evidence="11">
        <text>L-methionine + ATP + H2O = S-adenosyl-L-methionine + phosphate + diphosphate</text>
        <dbReference type="Rhea" id="RHEA:21080"/>
        <dbReference type="ChEBI" id="CHEBI:15377"/>
        <dbReference type="ChEBI" id="CHEBI:30616"/>
        <dbReference type="ChEBI" id="CHEBI:33019"/>
        <dbReference type="ChEBI" id="CHEBI:43474"/>
        <dbReference type="ChEBI" id="CHEBI:57844"/>
        <dbReference type="ChEBI" id="CHEBI:59789"/>
        <dbReference type="EC" id="2.5.1.6"/>
    </reaction>
</comment>
<comment type="cofactor">
    <cofactor evidence="11">
        <name>Mg(2+)</name>
        <dbReference type="ChEBI" id="CHEBI:18420"/>
    </cofactor>
    <text evidence="11">Binds 2 magnesium ions per subunit. The magnesium ions interact primarily with the substrate.</text>
</comment>
<dbReference type="InterPro" id="IPR022629">
    <property type="entry name" value="S-AdoMet_synt_central"/>
</dbReference>
<gene>
    <name evidence="16" type="ORF">PSON_ATCC_30995.1.T1280147</name>
</gene>
<dbReference type="InterPro" id="IPR022628">
    <property type="entry name" value="S-AdoMet_synt_N"/>
</dbReference>
<dbReference type="GO" id="GO:0006556">
    <property type="term" value="P:S-adenosylmethionine biosynthetic process"/>
    <property type="evidence" value="ECO:0007669"/>
    <property type="project" value="InterPro"/>
</dbReference>
<dbReference type="Pfam" id="PF02772">
    <property type="entry name" value="S-AdoMet_synt_M"/>
    <property type="match status" value="1"/>
</dbReference>
<dbReference type="InterPro" id="IPR002133">
    <property type="entry name" value="S-AdoMet_synthetase"/>
</dbReference>
<keyword evidence="5 11" id="KW-0808">Transferase</keyword>
<evidence type="ECO:0000259" key="13">
    <source>
        <dbReference type="Pfam" id="PF00438"/>
    </source>
</evidence>
<evidence type="ECO:0000256" key="4">
    <source>
        <dbReference type="ARBA" id="ARBA00022563"/>
    </source>
</evidence>
<dbReference type="AlphaFoldDB" id="A0A8S1R069"/>
<evidence type="ECO:0000313" key="16">
    <source>
        <dbReference type="EMBL" id="CAD8120895.1"/>
    </source>
</evidence>
<keyword evidence="7 11" id="KW-0547">Nucleotide-binding</keyword>
<dbReference type="CDD" id="cd18079">
    <property type="entry name" value="S-AdoMet_synt"/>
    <property type="match status" value="1"/>
</dbReference>
<dbReference type="NCBIfam" id="TIGR01034">
    <property type="entry name" value="metK"/>
    <property type="match status" value="1"/>
</dbReference>
<dbReference type="PANTHER" id="PTHR11964">
    <property type="entry name" value="S-ADENOSYLMETHIONINE SYNTHETASE"/>
    <property type="match status" value="1"/>
</dbReference>